<accession>A0A939RWX7</accession>
<dbReference type="Pfam" id="PF12802">
    <property type="entry name" value="MarR_2"/>
    <property type="match status" value="1"/>
</dbReference>
<dbReference type="PROSITE" id="PS50995">
    <property type="entry name" value="HTH_MARR_2"/>
    <property type="match status" value="1"/>
</dbReference>
<feature type="domain" description="HTH marR-type" evidence="1">
    <location>
        <begin position="2"/>
        <end position="139"/>
    </location>
</feature>
<evidence type="ECO:0000259" key="1">
    <source>
        <dbReference type="PROSITE" id="PS50995"/>
    </source>
</evidence>
<dbReference type="InterPro" id="IPR036388">
    <property type="entry name" value="WH-like_DNA-bd_sf"/>
</dbReference>
<dbReference type="AlphaFoldDB" id="A0A939RWX7"/>
<proteinExistence type="predicted"/>
<dbReference type="SUPFAM" id="SSF46785">
    <property type="entry name" value="Winged helix' DNA-binding domain"/>
    <property type="match status" value="1"/>
</dbReference>
<dbReference type="EMBL" id="JAGEMK010000006">
    <property type="protein sequence ID" value="MBO1752621.1"/>
    <property type="molecule type" value="Genomic_DNA"/>
</dbReference>
<reference evidence="2" key="1">
    <citation type="submission" date="2021-03" db="EMBL/GenBank/DDBJ databases">
        <title>Actinotalea soli sp. nov., isolated from soil.</title>
        <authorList>
            <person name="Ping W."/>
            <person name="Zhang J."/>
        </authorList>
    </citation>
    <scope>NUCLEOTIDE SEQUENCE</scope>
    <source>
        <strain evidence="2">BY-33</strain>
    </source>
</reference>
<dbReference type="RefSeq" id="WP_208056292.1">
    <property type="nucleotide sequence ID" value="NZ_JAGEMK010000006.1"/>
</dbReference>
<dbReference type="Proteomes" id="UP000664209">
    <property type="component" value="Unassembled WGS sequence"/>
</dbReference>
<dbReference type="InterPro" id="IPR036390">
    <property type="entry name" value="WH_DNA-bd_sf"/>
</dbReference>
<dbReference type="PANTHER" id="PTHR33164">
    <property type="entry name" value="TRANSCRIPTIONAL REGULATOR, MARR FAMILY"/>
    <property type="match status" value="1"/>
</dbReference>
<organism evidence="2 3">
    <name type="scientific">Actinotalea soli</name>
    <dbReference type="NCBI Taxonomy" id="2819234"/>
    <lineage>
        <taxon>Bacteria</taxon>
        <taxon>Bacillati</taxon>
        <taxon>Actinomycetota</taxon>
        <taxon>Actinomycetes</taxon>
        <taxon>Micrococcales</taxon>
        <taxon>Cellulomonadaceae</taxon>
        <taxon>Actinotalea</taxon>
    </lineage>
</organism>
<comment type="caution">
    <text evidence="2">The sequence shown here is derived from an EMBL/GenBank/DDBJ whole genome shotgun (WGS) entry which is preliminary data.</text>
</comment>
<dbReference type="InterPro" id="IPR039422">
    <property type="entry name" value="MarR/SlyA-like"/>
</dbReference>
<name>A0A939RWX7_9CELL</name>
<sequence>MSGRITYSLNHLVTAINAYADGVLTERWGITTSQFTFLAVLEDGQPLDITRMAECLGVSKAAVSKRVPGLEAKGYVRTVADPANARRVLLTLTDEGLRLAHEAGGLLDAEFTQMFADRSDLDLERTHADVLLMLDAVLSKGTPS</sequence>
<gene>
    <name evidence="2" type="ORF">J4G33_12480</name>
</gene>
<dbReference type="GO" id="GO:0006950">
    <property type="term" value="P:response to stress"/>
    <property type="evidence" value="ECO:0007669"/>
    <property type="project" value="TreeGrafter"/>
</dbReference>
<dbReference type="Gene3D" id="1.10.10.10">
    <property type="entry name" value="Winged helix-like DNA-binding domain superfamily/Winged helix DNA-binding domain"/>
    <property type="match status" value="1"/>
</dbReference>
<dbReference type="GO" id="GO:0003700">
    <property type="term" value="F:DNA-binding transcription factor activity"/>
    <property type="evidence" value="ECO:0007669"/>
    <property type="project" value="InterPro"/>
</dbReference>
<protein>
    <submittedName>
        <fullName evidence="2">Winged helix-turn-helix transcriptional regulator</fullName>
    </submittedName>
</protein>
<dbReference type="SMART" id="SM00347">
    <property type="entry name" value="HTH_MARR"/>
    <property type="match status" value="1"/>
</dbReference>
<evidence type="ECO:0000313" key="3">
    <source>
        <dbReference type="Proteomes" id="UP000664209"/>
    </source>
</evidence>
<keyword evidence="3" id="KW-1185">Reference proteome</keyword>
<dbReference type="PANTHER" id="PTHR33164:SF99">
    <property type="entry name" value="MARR FAMILY REGULATORY PROTEIN"/>
    <property type="match status" value="1"/>
</dbReference>
<dbReference type="InterPro" id="IPR000835">
    <property type="entry name" value="HTH_MarR-typ"/>
</dbReference>
<evidence type="ECO:0000313" key="2">
    <source>
        <dbReference type="EMBL" id="MBO1752621.1"/>
    </source>
</evidence>